<dbReference type="InterPro" id="IPR017946">
    <property type="entry name" value="PLC-like_Pdiesterase_TIM-brl"/>
</dbReference>
<name>A0A132B968_MOLSC</name>
<dbReference type="GeneID" id="28825840"/>
<dbReference type="EMBL" id="KQ947433">
    <property type="protein sequence ID" value="KUJ08950.1"/>
    <property type="molecule type" value="Genomic_DNA"/>
</dbReference>
<feature type="signal peptide" evidence="1">
    <location>
        <begin position="1"/>
        <end position="18"/>
    </location>
</feature>
<keyword evidence="1" id="KW-0732">Signal</keyword>
<dbReference type="AlphaFoldDB" id="A0A132B968"/>
<organism evidence="2 3">
    <name type="scientific">Mollisia scopiformis</name>
    <name type="common">Conifer needle endophyte fungus</name>
    <name type="synonym">Phialocephala scopiformis</name>
    <dbReference type="NCBI Taxonomy" id="149040"/>
    <lineage>
        <taxon>Eukaryota</taxon>
        <taxon>Fungi</taxon>
        <taxon>Dikarya</taxon>
        <taxon>Ascomycota</taxon>
        <taxon>Pezizomycotina</taxon>
        <taxon>Leotiomycetes</taxon>
        <taxon>Helotiales</taxon>
        <taxon>Mollisiaceae</taxon>
        <taxon>Mollisia</taxon>
    </lineage>
</organism>
<dbReference type="InterPro" id="IPR051057">
    <property type="entry name" value="PI-PLC_domain"/>
</dbReference>
<dbReference type="GO" id="GO:0008081">
    <property type="term" value="F:phosphoric diester hydrolase activity"/>
    <property type="evidence" value="ECO:0007669"/>
    <property type="project" value="InterPro"/>
</dbReference>
<reference evidence="2 3" key="1">
    <citation type="submission" date="2015-10" db="EMBL/GenBank/DDBJ databases">
        <title>Full genome of DAOMC 229536 Phialocephala scopiformis, a fungal endophyte of spruce producing the potent anti-insectan compound rugulosin.</title>
        <authorList>
            <consortium name="DOE Joint Genome Institute"/>
            <person name="Walker A.K."/>
            <person name="Frasz S.L."/>
            <person name="Seifert K.A."/>
            <person name="Miller J.D."/>
            <person name="Mondo S.J."/>
            <person name="Labutti K."/>
            <person name="Lipzen A."/>
            <person name="Dockter R."/>
            <person name="Kennedy M."/>
            <person name="Grigoriev I.V."/>
            <person name="Spatafora J.W."/>
        </authorList>
    </citation>
    <scope>NUCLEOTIDE SEQUENCE [LARGE SCALE GENOMIC DNA]</scope>
    <source>
        <strain evidence="2 3">CBS 120377</strain>
    </source>
</reference>
<dbReference type="PANTHER" id="PTHR13593:SF116">
    <property type="entry name" value="PLC-LIKE PHOSPHODIESTERASE"/>
    <property type="match status" value="1"/>
</dbReference>
<feature type="chain" id="PRO_5007288036" evidence="1">
    <location>
        <begin position="19"/>
        <end position="393"/>
    </location>
</feature>
<proteinExistence type="predicted"/>
<dbReference type="STRING" id="149040.A0A132B968"/>
<dbReference type="Proteomes" id="UP000070700">
    <property type="component" value="Unassembled WGS sequence"/>
</dbReference>
<dbReference type="CDD" id="cd08586">
    <property type="entry name" value="PI-PLCc_BcPLC_like"/>
    <property type="match status" value="1"/>
</dbReference>
<dbReference type="SUPFAM" id="SSF51695">
    <property type="entry name" value="PLC-like phosphodiesterases"/>
    <property type="match status" value="1"/>
</dbReference>
<dbReference type="RefSeq" id="XP_018063305.1">
    <property type="nucleotide sequence ID" value="XM_018216114.1"/>
</dbReference>
<accession>A0A132B968</accession>
<evidence type="ECO:0000313" key="2">
    <source>
        <dbReference type="EMBL" id="KUJ08950.1"/>
    </source>
</evidence>
<evidence type="ECO:0000313" key="3">
    <source>
        <dbReference type="Proteomes" id="UP000070700"/>
    </source>
</evidence>
<protein>
    <submittedName>
        <fullName evidence="2">PLC-like phosphodiesterase</fullName>
    </submittedName>
</protein>
<dbReference type="KEGG" id="psco:LY89DRAFT_690521"/>
<keyword evidence="3" id="KW-1185">Reference proteome</keyword>
<gene>
    <name evidence="2" type="ORF">LY89DRAFT_690521</name>
</gene>
<dbReference type="PANTHER" id="PTHR13593">
    <property type="match status" value="1"/>
</dbReference>
<dbReference type="InParanoid" id="A0A132B968"/>
<dbReference type="Gene3D" id="3.20.20.190">
    <property type="entry name" value="Phosphatidylinositol (PI) phosphodiesterase"/>
    <property type="match status" value="1"/>
</dbReference>
<evidence type="ECO:0000256" key="1">
    <source>
        <dbReference type="SAM" id="SignalP"/>
    </source>
</evidence>
<sequence>MLGSSFAVLASLALSVLASTTVQVRSANKSLSLADLALQKVLDDASPIFGYYVQNKTSTSTWMKSYPDSTKIVHMNLPGVHDVQTWNYSLATQEALDHVTNLDGVTVYPPEIYRCQEQPIISMLNAGIRVFDLRVAFDPTNSTLVFWHSQALQSETATMGDVLFGFYKWLDDHPSEALLLSFNYEGSTTAYAQDDAAVQLAIYNTLTTPVAKKYFLQAQNVFGTLGEARGKITLLRRFDLSALPSSYSDSIQGIYFSADQWIDNDPDITLIYNAAQNLTAYIEDFYEPGQPYGQGAAYNIERKYNATTTHIIKATTQYPDSLFWTFASSENDSDNPIETPEIMALGNGTDTPLGGVNQRLIPFFKEQEGKRVGIVMFDFFDQPGDLVQSFLDI</sequence>
<dbReference type="GO" id="GO:0006629">
    <property type="term" value="P:lipid metabolic process"/>
    <property type="evidence" value="ECO:0007669"/>
    <property type="project" value="InterPro"/>
</dbReference>
<dbReference type="OrthoDB" id="1046782at2759"/>